<comment type="caution">
    <text evidence="3">The sequence shown here is derived from an EMBL/GenBank/DDBJ whole genome shotgun (WGS) entry which is preliminary data.</text>
</comment>
<evidence type="ECO:0000313" key="4">
    <source>
        <dbReference type="Proteomes" id="UP001139447"/>
    </source>
</evidence>
<dbReference type="CDD" id="cd07012">
    <property type="entry name" value="PBP2_Bug_TTT"/>
    <property type="match status" value="1"/>
</dbReference>
<gene>
    <name evidence="3" type="ORF">MMF98_05045</name>
</gene>
<keyword evidence="4" id="KW-1185">Reference proteome</keyword>
<dbReference type="AlphaFoldDB" id="A0A9X2ALC6"/>
<sequence length="329" mass="35079">MIRFPNLRLFTPLAALLSLLVGLCTAPAWAQDSWPARPIRMVVPFPPGGSSDILGRIVADRLGRMLNANVFVDNKPGGTTQIGTDFVANAAPDGYTLLLGAASSFTVLPNLRKLSYSMDSFEAVGGVADYIAVMAVRKTLPVKDMKEFVAYAKAHPKKLSFGSAGEASAGHVYGGTLSRDTGIELLHVPFRGSVDAVNALVAGDIDFVIDGAATPMVKAGRAVPLATFYRVRHPELPNVPTLKEAGFDIATSKGAGWGVLAPRGTPKAVMARLSEALRKILADKSVQEEFLRANSIASWQTPEEFRLGLQADQKMYSELLPAIGVSKSQ</sequence>
<comment type="similarity">
    <text evidence="1">Belongs to the UPF0065 (bug) family.</text>
</comment>
<dbReference type="Proteomes" id="UP001139447">
    <property type="component" value="Unassembled WGS sequence"/>
</dbReference>
<accession>A0A9X2ALC6</accession>
<dbReference type="PANTHER" id="PTHR42928:SF5">
    <property type="entry name" value="BLR1237 PROTEIN"/>
    <property type="match status" value="1"/>
</dbReference>
<feature type="signal peptide" evidence="2">
    <location>
        <begin position="1"/>
        <end position="30"/>
    </location>
</feature>
<dbReference type="EMBL" id="JALGBI010000001">
    <property type="protein sequence ID" value="MCJ0762573.1"/>
    <property type="molecule type" value="Genomic_DNA"/>
</dbReference>
<feature type="chain" id="PRO_5040746219" evidence="2">
    <location>
        <begin position="31"/>
        <end position="329"/>
    </location>
</feature>
<protein>
    <submittedName>
        <fullName evidence="3">Tripartite tricarboxylate transporter substrate binding protein</fullName>
    </submittedName>
</protein>
<keyword evidence="2" id="KW-0732">Signal</keyword>
<dbReference type="SUPFAM" id="SSF53850">
    <property type="entry name" value="Periplasmic binding protein-like II"/>
    <property type="match status" value="1"/>
</dbReference>
<proteinExistence type="inferred from homology"/>
<name>A0A9X2ALC6_9BURK</name>
<dbReference type="RefSeq" id="WP_243304948.1">
    <property type="nucleotide sequence ID" value="NZ_JALGBI010000001.1"/>
</dbReference>
<dbReference type="InterPro" id="IPR042100">
    <property type="entry name" value="Bug_dom1"/>
</dbReference>
<evidence type="ECO:0000313" key="3">
    <source>
        <dbReference type="EMBL" id="MCJ0762573.1"/>
    </source>
</evidence>
<evidence type="ECO:0000256" key="1">
    <source>
        <dbReference type="ARBA" id="ARBA00006987"/>
    </source>
</evidence>
<dbReference type="Pfam" id="PF03401">
    <property type="entry name" value="TctC"/>
    <property type="match status" value="1"/>
</dbReference>
<dbReference type="Gene3D" id="3.40.190.10">
    <property type="entry name" value="Periplasmic binding protein-like II"/>
    <property type="match status" value="1"/>
</dbReference>
<dbReference type="PIRSF" id="PIRSF017082">
    <property type="entry name" value="YflP"/>
    <property type="match status" value="1"/>
</dbReference>
<dbReference type="InterPro" id="IPR005064">
    <property type="entry name" value="BUG"/>
</dbReference>
<organism evidence="3 4">
    <name type="scientific">Variovorax terrae</name>
    <dbReference type="NCBI Taxonomy" id="2923278"/>
    <lineage>
        <taxon>Bacteria</taxon>
        <taxon>Pseudomonadati</taxon>
        <taxon>Pseudomonadota</taxon>
        <taxon>Betaproteobacteria</taxon>
        <taxon>Burkholderiales</taxon>
        <taxon>Comamonadaceae</taxon>
        <taxon>Variovorax</taxon>
    </lineage>
</organism>
<reference evidence="3" key="1">
    <citation type="submission" date="2022-03" db="EMBL/GenBank/DDBJ databases">
        <authorList>
            <person name="Woo C.Y."/>
        </authorList>
    </citation>
    <scope>NUCLEOTIDE SEQUENCE</scope>
    <source>
        <strain evidence="3">CYS-02</strain>
    </source>
</reference>
<dbReference type="Gene3D" id="3.40.190.150">
    <property type="entry name" value="Bordetella uptake gene, domain 1"/>
    <property type="match status" value="1"/>
</dbReference>
<dbReference type="PANTHER" id="PTHR42928">
    <property type="entry name" value="TRICARBOXYLATE-BINDING PROTEIN"/>
    <property type="match status" value="1"/>
</dbReference>
<evidence type="ECO:0000256" key="2">
    <source>
        <dbReference type="SAM" id="SignalP"/>
    </source>
</evidence>